<evidence type="ECO:0000256" key="4">
    <source>
        <dbReference type="ARBA" id="ARBA00022801"/>
    </source>
</evidence>
<evidence type="ECO:0000256" key="3">
    <source>
        <dbReference type="ARBA" id="ARBA00022729"/>
    </source>
</evidence>
<evidence type="ECO:0000256" key="6">
    <source>
        <dbReference type="ARBA" id="ARBA00023295"/>
    </source>
</evidence>
<sequence length="358" mass="39161">MPIHIPRRIPRRSALALLGGGLAATFGSPATATTSGDARDWAAFKARFLSPEGRVIDNGNGNQSHSEGQGWGLALAEHHDDRPAFDSMLGWTRRHLRRETDQLHAWRWRPDRQPAVQDSNNATDGDLFIASALLRAGRRWSDPALAEEGTAVARDVLRLLVRRAGGHLVLLPGVHGFEHRTHVVINPSYYAYPAIAVLAEAVPDPAWLRVASDGLRLLRAARFGRWGLSPDWLAVSRADGLVSPAQGWPARFSYDAIRVPLWLSWAGLSDEAAVAGPLAFWSDASLRHVPAWADLSNDSVAPYAAGLGVLEIGRFAARQRSLRWDRAMPEIPAAGRDYYDTALVLVARMGAAERGLRL</sequence>
<dbReference type="GO" id="GO:0008810">
    <property type="term" value="F:cellulase activity"/>
    <property type="evidence" value="ECO:0007669"/>
    <property type="project" value="UniProtKB-EC"/>
</dbReference>
<evidence type="ECO:0000256" key="9">
    <source>
        <dbReference type="RuleBase" id="RU361167"/>
    </source>
</evidence>
<feature type="active site" description="Nucleophile" evidence="8">
    <location>
        <position position="124"/>
    </location>
</feature>
<dbReference type="InterPro" id="IPR019834">
    <property type="entry name" value="Glyco_hydro_8_CS"/>
</dbReference>
<dbReference type="STRING" id="198092.SAMN02745194_04424"/>
<keyword evidence="5" id="KW-0136">Cellulose degradation</keyword>
<keyword evidence="7 9" id="KW-0119">Carbohydrate metabolism</keyword>
<evidence type="ECO:0000256" key="10">
    <source>
        <dbReference type="SAM" id="SignalP"/>
    </source>
</evidence>
<accession>A0A1M6QJW7</accession>
<dbReference type="EC" id="3.2.1.-" evidence="9"/>
<keyword evidence="4 9" id="KW-0378">Hydrolase</keyword>
<keyword evidence="12" id="KW-1185">Reference proteome</keyword>
<feature type="signal peptide" evidence="10">
    <location>
        <begin position="1"/>
        <end position="32"/>
    </location>
</feature>
<keyword evidence="3 10" id="KW-0732">Signal</keyword>
<evidence type="ECO:0000256" key="7">
    <source>
        <dbReference type="ARBA" id="ARBA00023326"/>
    </source>
</evidence>
<evidence type="ECO:0000256" key="5">
    <source>
        <dbReference type="ARBA" id="ARBA00023001"/>
    </source>
</evidence>
<evidence type="ECO:0000313" key="11">
    <source>
        <dbReference type="EMBL" id="SHK20327.1"/>
    </source>
</evidence>
<evidence type="ECO:0000256" key="1">
    <source>
        <dbReference type="ARBA" id="ARBA00000966"/>
    </source>
</evidence>
<dbReference type="InterPro" id="IPR012341">
    <property type="entry name" value="6hp_glycosidase-like_sf"/>
</dbReference>
<dbReference type="Pfam" id="PF01270">
    <property type="entry name" value="Glyco_hydro_8"/>
    <property type="match status" value="1"/>
</dbReference>
<evidence type="ECO:0000313" key="12">
    <source>
        <dbReference type="Proteomes" id="UP000184387"/>
    </source>
</evidence>
<proteinExistence type="inferred from homology"/>
<comment type="similarity">
    <text evidence="2 9">Belongs to the glycosyl hydrolase 8 (cellulase D) family.</text>
</comment>
<dbReference type="OrthoDB" id="9766708at2"/>
<organism evidence="11 12">
    <name type="scientific">Muricoccus roseus</name>
    <dbReference type="NCBI Taxonomy" id="198092"/>
    <lineage>
        <taxon>Bacteria</taxon>
        <taxon>Pseudomonadati</taxon>
        <taxon>Pseudomonadota</taxon>
        <taxon>Alphaproteobacteria</taxon>
        <taxon>Acetobacterales</taxon>
        <taxon>Roseomonadaceae</taxon>
        <taxon>Muricoccus</taxon>
    </lineage>
</organism>
<dbReference type="RefSeq" id="WP_086062461.1">
    <property type="nucleotide sequence ID" value="NZ_FQZF01000036.1"/>
</dbReference>
<evidence type="ECO:0000256" key="8">
    <source>
        <dbReference type="PROSITE-ProRule" id="PRU10058"/>
    </source>
</evidence>
<dbReference type="PRINTS" id="PR00735">
    <property type="entry name" value="GLHYDRLASE8"/>
</dbReference>
<evidence type="ECO:0000256" key="2">
    <source>
        <dbReference type="ARBA" id="ARBA00009209"/>
    </source>
</evidence>
<protein>
    <recommendedName>
        <fullName evidence="9">Glucanase</fullName>
        <ecNumber evidence="9">3.2.1.-</ecNumber>
    </recommendedName>
</protein>
<dbReference type="InterPro" id="IPR008928">
    <property type="entry name" value="6-hairpin_glycosidase_sf"/>
</dbReference>
<feature type="chain" id="PRO_5012635759" description="Glucanase" evidence="10">
    <location>
        <begin position="33"/>
        <end position="358"/>
    </location>
</feature>
<dbReference type="GO" id="GO:0030245">
    <property type="term" value="P:cellulose catabolic process"/>
    <property type="evidence" value="ECO:0007669"/>
    <property type="project" value="UniProtKB-KW"/>
</dbReference>
<name>A0A1M6QJW7_9PROT</name>
<dbReference type="InterPro" id="IPR002037">
    <property type="entry name" value="Glyco_hydro_8"/>
</dbReference>
<dbReference type="Proteomes" id="UP000184387">
    <property type="component" value="Unassembled WGS sequence"/>
</dbReference>
<comment type="catalytic activity">
    <reaction evidence="1">
        <text>Endohydrolysis of (1-&gt;4)-beta-D-glucosidic linkages in cellulose, lichenin and cereal beta-D-glucans.</text>
        <dbReference type="EC" id="3.2.1.4"/>
    </reaction>
</comment>
<gene>
    <name evidence="11" type="ORF">SAMN02745194_04424</name>
</gene>
<dbReference type="EMBL" id="FQZF01000036">
    <property type="protein sequence ID" value="SHK20327.1"/>
    <property type="molecule type" value="Genomic_DNA"/>
</dbReference>
<dbReference type="AlphaFoldDB" id="A0A1M6QJW7"/>
<keyword evidence="6 9" id="KW-0326">Glycosidase</keyword>
<keyword evidence="7 9" id="KW-0624">Polysaccharide degradation</keyword>
<dbReference type="SUPFAM" id="SSF48208">
    <property type="entry name" value="Six-hairpin glycosidases"/>
    <property type="match status" value="1"/>
</dbReference>
<dbReference type="PROSITE" id="PS00812">
    <property type="entry name" value="GLYCOSYL_HYDROL_F8"/>
    <property type="match status" value="1"/>
</dbReference>
<dbReference type="Gene3D" id="1.50.10.10">
    <property type="match status" value="1"/>
</dbReference>
<reference evidence="11 12" key="1">
    <citation type="submission" date="2016-11" db="EMBL/GenBank/DDBJ databases">
        <authorList>
            <person name="Jaros S."/>
            <person name="Januszkiewicz K."/>
            <person name="Wedrychowicz H."/>
        </authorList>
    </citation>
    <scope>NUCLEOTIDE SEQUENCE [LARGE SCALE GENOMIC DNA]</scope>
    <source>
        <strain evidence="11 12">DSM 14916</strain>
    </source>
</reference>